<proteinExistence type="predicted"/>
<name>A0A2N5E235_9GAMM</name>
<evidence type="ECO:0000313" key="3">
    <source>
        <dbReference type="Proteomes" id="UP000234240"/>
    </source>
</evidence>
<dbReference type="RefSeq" id="WP_101817063.1">
    <property type="nucleotide sequence ID" value="NZ_PJZF01000013.1"/>
</dbReference>
<dbReference type="OrthoDB" id="5891007at2"/>
<dbReference type="SMART" id="SM00530">
    <property type="entry name" value="HTH_XRE"/>
    <property type="match status" value="1"/>
</dbReference>
<dbReference type="SUPFAM" id="SSF47413">
    <property type="entry name" value="lambda repressor-like DNA-binding domains"/>
    <property type="match status" value="1"/>
</dbReference>
<dbReference type="EMBL" id="PJZF01000013">
    <property type="protein sequence ID" value="PLR34643.1"/>
    <property type="molecule type" value="Genomic_DNA"/>
</dbReference>
<sequence>MNITSPEMLAQAMHNQRKAKNLSQQAAAATIGVKQATLSAFENHPGGTRLETLFKLLAALDLELHLQQRDAGTPTQWDQEW</sequence>
<dbReference type="Proteomes" id="UP000234240">
    <property type="component" value="Unassembled WGS sequence"/>
</dbReference>
<dbReference type="Gene3D" id="1.10.260.40">
    <property type="entry name" value="lambda repressor-like DNA-binding domains"/>
    <property type="match status" value="1"/>
</dbReference>
<evidence type="ECO:0000259" key="1">
    <source>
        <dbReference type="PROSITE" id="PS50943"/>
    </source>
</evidence>
<accession>A0A2N5E235</accession>
<feature type="domain" description="HTH cro/C1-type" evidence="1">
    <location>
        <begin position="13"/>
        <end position="67"/>
    </location>
</feature>
<organism evidence="2 3">
    <name type="scientific">Chimaeribacter californicus</name>
    <dbReference type="NCBI Taxonomy" id="2060067"/>
    <lineage>
        <taxon>Bacteria</taxon>
        <taxon>Pseudomonadati</taxon>
        <taxon>Pseudomonadota</taxon>
        <taxon>Gammaproteobacteria</taxon>
        <taxon>Enterobacterales</taxon>
        <taxon>Yersiniaceae</taxon>
        <taxon>Chimaeribacter</taxon>
    </lineage>
</organism>
<reference evidence="2 3" key="1">
    <citation type="submission" date="2017-12" db="EMBL/GenBank/DDBJ databases">
        <title>Characterization of six clinical isolates of Enterochimera gen. nov., a novel genus of the Yersiniaciae family and the three species Enterochimera arupensis sp. nov., Enterochimera coloradensis sp. nov, and Enterochimera californica sp. nov.</title>
        <authorList>
            <person name="Rossi A."/>
            <person name="Fisher M."/>
        </authorList>
    </citation>
    <scope>NUCLEOTIDE SEQUENCE [LARGE SCALE GENOMIC DNA]</scope>
    <source>
        <strain evidence="3">2015-Iso6</strain>
    </source>
</reference>
<gene>
    <name evidence="2" type="ORF">CYR55_14665</name>
</gene>
<dbReference type="CDD" id="cd00093">
    <property type="entry name" value="HTH_XRE"/>
    <property type="match status" value="1"/>
</dbReference>
<protein>
    <submittedName>
        <fullName evidence="2">Transcriptional regulator</fullName>
    </submittedName>
</protein>
<comment type="caution">
    <text evidence="2">The sequence shown here is derived from an EMBL/GenBank/DDBJ whole genome shotgun (WGS) entry which is preliminary data.</text>
</comment>
<dbReference type="Pfam" id="PF01381">
    <property type="entry name" value="HTH_3"/>
    <property type="match status" value="1"/>
</dbReference>
<dbReference type="InterPro" id="IPR001387">
    <property type="entry name" value="Cro/C1-type_HTH"/>
</dbReference>
<dbReference type="GO" id="GO:0003677">
    <property type="term" value="F:DNA binding"/>
    <property type="evidence" value="ECO:0007669"/>
    <property type="project" value="InterPro"/>
</dbReference>
<dbReference type="InterPro" id="IPR010982">
    <property type="entry name" value="Lambda_DNA-bd_dom_sf"/>
</dbReference>
<evidence type="ECO:0000313" key="2">
    <source>
        <dbReference type="EMBL" id="PLR34643.1"/>
    </source>
</evidence>
<dbReference type="AlphaFoldDB" id="A0A2N5E235"/>
<keyword evidence="3" id="KW-1185">Reference proteome</keyword>
<dbReference type="PROSITE" id="PS50943">
    <property type="entry name" value="HTH_CROC1"/>
    <property type="match status" value="1"/>
</dbReference>